<dbReference type="Pfam" id="PF03466">
    <property type="entry name" value="LysR_substrate"/>
    <property type="match status" value="1"/>
</dbReference>
<keyword evidence="3" id="KW-0238">DNA-binding</keyword>
<dbReference type="SUPFAM" id="SSF46785">
    <property type="entry name" value="Winged helix' DNA-binding domain"/>
    <property type="match status" value="1"/>
</dbReference>
<protein>
    <submittedName>
        <fullName evidence="6">LysR family transcriptional regulator</fullName>
    </submittedName>
</protein>
<dbReference type="InterPro" id="IPR005119">
    <property type="entry name" value="LysR_subst-bd"/>
</dbReference>
<comment type="caution">
    <text evidence="6">The sequence shown here is derived from an EMBL/GenBank/DDBJ whole genome shotgun (WGS) entry which is preliminary data.</text>
</comment>
<gene>
    <name evidence="6" type="ORF">HBF26_13240</name>
</gene>
<sequence>MKLNLQVQALRQRDSLDGLDVFIAVAEAGSFSEAGRRLGISASAVSQAVKSLEVRLGTSLFRRSTRSLSLTDVGSDYLRAVAPALSQLRRASEEASGRSGRPAGPLRLTMPRAPFELVVAPKLAAFREAYPAVELEIAVEARMVDIVKEGYDAGLRYGNHLDQDMVAVPVSPASEAILVGSPTYLEHHAMPKVPDDLLKHHAMVCRSQETGVIIPWTLYRGGKAVKVTPPFVTVVHDLASQIALAVRGMGVAFPPVALVSDLLDSGKLVRVLPAWSGRLDTTYLYFPSRRHRSPALRAFIEFMRQ</sequence>
<keyword evidence="7" id="KW-1185">Reference proteome</keyword>
<reference evidence="6 7" key="1">
    <citation type="journal article" date="2011" name="Curr. Microbiol.">
        <title>Luteibacter jiangsuensis sp. nov.: a methamidophos-degrading bacterium isolated from a methamidophos-manufacturing factory.</title>
        <authorList>
            <person name="Wang L."/>
            <person name="Wang G.L."/>
            <person name="Li S.P."/>
            <person name="Jiang J.D."/>
        </authorList>
    </citation>
    <scope>NUCLEOTIDE SEQUENCE [LARGE SCALE GENOMIC DNA]</scope>
    <source>
        <strain evidence="6 7">CGMCC 1.10133</strain>
    </source>
</reference>
<proteinExistence type="inferred from homology"/>
<dbReference type="PROSITE" id="PS50931">
    <property type="entry name" value="HTH_LYSR"/>
    <property type="match status" value="1"/>
</dbReference>
<name>A0ABX0Q5P8_9GAMM</name>
<evidence type="ECO:0000256" key="1">
    <source>
        <dbReference type="ARBA" id="ARBA00009437"/>
    </source>
</evidence>
<dbReference type="Gene3D" id="3.40.190.290">
    <property type="match status" value="1"/>
</dbReference>
<keyword evidence="4" id="KW-0804">Transcription</keyword>
<feature type="domain" description="HTH lysR-type" evidence="5">
    <location>
        <begin position="14"/>
        <end position="71"/>
    </location>
</feature>
<dbReference type="PANTHER" id="PTHR30537:SF5">
    <property type="entry name" value="HTH-TYPE TRANSCRIPTIONAL ACTIVATOR TTDR-RELATED"/>
    <property type="match status" value="1"/>
</dbReference>
<comment type="similarity">
    <text evidence="1">Belongs to the LysR transcriptional regulatory family.</text>
</comment>
<dbReference type="InterPro" id="IPR058163">
    <property type="entry name" value="LysR-type_TF_proteobact-type"/>
</dbReference>
<evidence type="ECO:0000313" key="7">
    <source>
        <dbReference type="Proteomes" id="UP001429601"/>
    </source>
</evidence>
<dbReference type="RefSeq" id="WP_167127233.1">
    <property type="nucleotide sequence ID" value="NZ_JAAQQR010000005.1"/>
</dbReference>
<dbReference type="Gene3D" id="1.10.10.10">
    <property type="entry name" value="Winged helix-like DNA-binding domain superfamily/Winged helix DNA-binding domain"/>
    <property type="match status" value="1"/>
</dbReference>
<dbReference type="Proteomes" id="UP001429601">
    <property type="component" value="Unassembled WGS sequence"/>
</dbReference>
<evidence type="ECO:0000256" key="2">
    <source>
        <dbReference type="ARBA" id="ARBA00023015"/>
    </source>
</evidence>
<dbReference type="Pfam" id="PF00126">
    <property type="entry name" value="HTH_1"/>
    <property type="match status" value="1"/>
</dbReference>
<evidence type="ECO:0000313" key="6">
    <source>
        <dbReference type="EMBL" id="NID05859.1"/>
    </source>
</evidence>
<dbReference type="InterPro" id="IPR036388">
    <property type="entry name" value="WH-like_DNA-bd_sf"/>
</dbReference>
<evidence type="ECO:0000256" key="3">
    <source>
        <dbReference type="ARBA" id="ARBA00023125"/>
    </source>
</evidence>
<dbReference type="EMBL" id="JAAQQR010000005">
    <property type="protein sequence ID" value="NID05859.1"/>
    <property type="molecule type" value="Genomic_DNA"/>
</dbReference>
<dbReference type="SUPFAM" id="SSF53850">
    <property type="entry name" value="Periplasmic binding protein-like II"/>
    <property type="match status" value="1"/>
</dbReference>
<dbReference type="InterPro" id="IPR000847">
    <property type="entry name" value="LysR_HTH_N"/>
</dbReference>
<keyword evidence="2" id="KW-0805">Transcription regulation</keyword>
<evidence type="ECO:0000256" key="4">
    <source>
        <dbReference type="ARBA" id="ARBA00023163"/>
    </source>
</evidence>
<organism evidence="6 7">
    <name type="scientific">Luteibacter jiangsuensis</name>
    <dbReference type="NCBI Taxonomy" id="637577"/>
    <lineage>
        <taxon>Bacteria</taxon>
        <taxon>Pseudomonadati</taxon>
        <taxon>Pseudomonadota</taxon>
        <taxon>Gammaproteobacteria</taxon>
        <taxon>Lysobacterales</taxon>
        <taxon>Rhodanobacteraceae</taxon>
        <taxon>Luteibacter</taxon>
    </lineage>
</organism>
<evidence type="ECO:0000259" key="5">
    <source>
        <dbReference type="PROSITE" id="PS50931"/>
    </source>
</evidence>
<dbReference type="InterPro" id="IPR036390">
    <property type="entry name" value="WH_DNA-bd_sf"/>
</dbReference>
<accession>A0ABX0Q5P8</accession>
<dbReference type="PRINTS" id="PR00039">
    <property type="entry name" value="HTHLYSR"/>
</dbReference>
<dbReference type="PANTHER" id="PTHR30537">
    <property type="entry name" value="HTH-TYPE TRANSCRIPTIONAL REGULATOR"/>
    <property type="match status" value="1"/>
</dbReference>